<reference evidence="5" key="1">
    <citation type="journal article" date="2021" name="PeerJ">
        <title>Extensive microbial diversity within the chicken gut microbiome revealed by metagenomics and culture.</title>
        <authorList>
            <person name="Gilroy R."/>
            <person name="Ravi A."/>
            <person name="Getino M."/>
            <person name="Pursley I."/>
            <person name="Horton D.L."/>
            <person name="Alikhan N.F."/>
            <person name="Baker D."/>
            <person name="Gharbi K."/>
            <person name="Hall N."/>
            <person name="Watson M."/>
            <person name="Adriaenssens E.M."/>
            <person name="Foster-Nyarko E."/>
            <person name="Jarju S."/>
            <person name="Secka A."/>
            <person name="Antonio M."/>
            <person name="Oren A."/>
            <person name="Chaudhuri R.R."/>
            <person name="La Ragione R."/>
            <person name="Hildebrand F."/>
            <person name="Pallen M.J."/>
        </authorList>
    </citation>
    <scope>NUCLEOTIDE SEQUENCE</scope>
    <source>
        <strain evidence="5">ChiHjej10B9-743</strain>
    </source>
</reference>
<dbReference type="Gene3D" id="3.30.70.20">
    <property type="match status" value="1"/>
</dbReference>
<dbReference type="Proteomes" id="UP000824133">
    <property type="component" value="Unassembled WGS sequence"/>
</dbReference>
<evidence type="ECO:0000256" key="1">
    <source>
        <dbReference type="ARBA" id="ARBA00022723"/>
    </source>
</evidence>
<protein>
    <submittedName>
        <fullName evidence="5">4Fe-4S binding protein</fullName>
    </submittedName>
</protein>
<comment type="caution">
    <text evidence="5">The sequence shown here is derived from an EMBL/GenBank/DDBJ whole genome shotgun (WGS) entry which is preliminary data.</text>
</comment>
<organism evidence="5 6">
    <name type="scientific">Candidatus Olsenella excrementavium</name>
    <dbReference type="NCBI Taxonomy" id="2838709"/>
    <lineage>
        <taxon>Bacteria</taxon>
        <taxon>Bacillati</taxon>
        <taxon>Actinomycetota</taxon>
        <taxon>Coriobacteriia</taxon>
        <taxon>Coriobacteriales</taxon>
        <taxon>Atopobiaceae</taxon>
        <taxon>Olsenella</taxon>
    </lineage>
</organism>
<dbReference type="GO" id="GO:0046872">
    <property type="term" value="F:metal ion binding"/>
    <property type="evidence" value="ECO:0007669"/>
    <property type="project" value="UniProtKB-KW"/>
</dbReference>
<evidence type="ECO:0000256" key="3">
    <source>
        <dbReference type="ARBA" id="ARBA00023014"/>
    </source>
</evidence>
<accession>A0A9D2CH26</accession>
<evidence type="ECO:0000259" key="4">
    <source>
        <dbReference type="PROSITE" id="PS51379"/>
    </source>
</evidence>
<keyword evidence="2" id="KW-0408">Iron</keyword>
<dbReference type="SUPFAM" id="SSF46548">
    <property type="entry name" value="alpha-helical ferredoxin"/>
    <property type="match status" value="1"/>
</dbReference>
<evidence type="ECO:0000313" key="5">
    <source>
        <dbReference type="EMBL" id="HIY79140.1"/>
    </source>
</evidence>
<dbReference type="InterPro" id="IPR017900">
    <property type="entry name" value="4Fe4S_Fe_S_CS"/>
</dbReference>
<evidence type="ECO:0000313" key="6">
    <source>
        <dbReference type="Proteomes" id="UP000824133"/>
    </source>
</evidence>
<name>A0A9D2CH26_9ACTN</name>
<dbReference type="PROSITE" id="PS00198">
    <property type="entry name" value="4FE4S_FER_1"/>
    <property type="match status" value="1"/>
</dbReference>
<dbReference type="PANTHER" id="PTHR42827">
    <property type="entry name" value="IRON-SULFUR CLUSTER-BINDING PROTEIN-RELATED"/>
    <property type="match status" value="1"/>
</dbReference>
<dbReference type="Pfam" id="PF00037">
    <property type="entry name" value="Fer4"/>
    <property type="match status" value="1"/>
</dbReference>
<gene>
    <name evidence="5" type="ORF">IAA42_01710</name>
</gene>
<dbReference type="AlphaFoldDB" id="A0A9D2CH26"/>
<dbReference type="GO" id="GO:0051536">
    <property type="term" value="F:iron-sulfur cluster binding"/>
    <property type="evidence" value="ECO:0007669"/>
    <property type="project" value="UniProtKB-KW"/>
</dbReference>
<evidence type="ECO:0000256" key="2">
    <source>
        <dbReference type="ARBA" id="ARBA00023004"/>
    </source>
</evidence>
<reference evidence="5" key="2">
    <citation type="submission" date="2021-04" db="EMBL/GenBank/DDBJ databases">
        <authorList>
            <person name="Gilroy R."/>
        </authorList>
    </citation>
    <scope>NUCLEOTIDE SEQUENCE</scope>
    <source>
        <strain evidence="5">ChiHjej10B9-743</strain>
    </source>
</reference>
<dbReference type="InterPro" id="IPR017896">
    <property type="entry name" value="4Fe4S_Fe-S-bd"/>
</dbReference>
<keyword evidence="1" id="KW-0479">Metal-binding</keyword>
<dbReference type="PROSITE" id="PS51379">
    <property type="entry name" value="4FE4S_FER_2"/>
    <property type="match status" value="1"/>
</dbReference>
<keyword evidence="3" id="KW-0411">Iron-sulfur</keyword>
<dbReference type="PANTHER" id="PTHR42827:SF1">
    <property type="entry name" value="IRON-SULFUR CLUSTER-BINDING PROTEIN"/>
    <property type="match status" value="1"/>
</dbReference>
<proteinExistence type="predicted"/>
<dbReference type="EMBL" id="DXCP01000008">
    <property type="protein sequence ID" value="HIY79140.1"/>
    <property type="molecule type" value="Genomic_DNA"/>
</dbReference>
<feature type="domain" description="4Fe-4S ferredoxin-type" evidence="4">
    <location>
        <begin position="157"/>
        <end position="186"/>
    </location>
</feature>
<sequence>MTDSKMVKEILFGLGADLCGIASMDRFANAPKGHHPLDVLPTCKSVISFGCRFPVGTLVCRSDVPYTRVRNSITPKMDAMALDFCIEMEKRQVVCVPIPTNESQWDERTGRYRSIVSQKHIAQAAGLGSIGRHSLLITPEYGSMVWLGAVLCEQELEPDEMKEPICDDCNLCVSACPVNALENTEMNQQACWDFAFGDDQERQIWSISCHRCRDACPYNLGSQNSLLGKKDPSRS</sequence>
<dbReference type="Pfam" id="PF12800">
    <property type="entry name" value="Fer4_4"/>
    <property type="match status" value="1"/>
</dbReference>